<feature type="coiled-coil region" evidence="3">
    <location>
        <begin position="463"/>
        <end position="521"/>
    </location>
</feature>
<evidence type="ECO:0000313" key="7">
    <source>
        <dbReference type="EMBL" id="EDQ86840.1"/>
    </source>
</evidence>
<dbReference type="PANTHER" id="PTHR15735:SF21">
    <property type="entry name" value="PROTEIN NERVOUS WRECK"/>
    <property type="match status" value="1"/>
</dbReference>
<dbReference type="SUPFAM" id="SSF50044">
    <property type="entry name" value="SH3-domain"/>
    <property type="match status" value="1"/>
</dbReference>
<dbReference type="PROSITE" id="PS50002">
    <property type="entry name" value="SH3"/>
    <property type="match status" value="1"/>
</dbReference>
<evidence type="ECO:0000313" key="8">
    <source>
        <dbReference type="Proteomes" id="UP000001357"/>
    </source>
</evidence>
<dbReference type="CDD" id="cd00136">
    <property type="entry name" value="PDZ_canonical"/>
    <property type="match status" value="1"/>
</dbReference>
<reference evidence="7 8" key="1">
    <citation type="journal article" date="2008" name="Nature">
        <title>The genome of the choanoflagellate Monosiga brevicollis and the origin of metazoans.</title>
        <authorList>
            <consortium name="JGI Sequencing"/>
            <person name="King N."/>
            <person name="Westbrook M.J."/>
            <person name="Young S.L."/>
            <person name="Kuo A."/>
            <person name="Abedin M."/>
            <person name="Chapman J."/>
            <person name="Fairclough S."/>
            <person name="Hellsten U."/>
            <person name="Isogai Y."/>
            <person name="Letunic I."/>
            <person name="Marr M."/>
            <person name="Pincus D."/>
            <person name="Putnam N."/>
            <person name="Rokas A."/>
            <person name="Wright K.J."/>
            <person name="Zuzow R."/>
            <person name="Dirks W."/>
            <person name="Good M."/>
            <person name="Goodstein D."/>
            <person name="Lemons D."/>
            <person name="Li W."/>
            <person name="Lyons J.B."/>
            <person name="Morris A."/>
            <person name="Nichols S."/>
            <person name="Richter D.J."/>
            <person name="Salamov A."/>
            <person name="Bork P."/>
            <person name="Lim W.A."/>
            <person name="Manning G."/>
            <person name="Miller W.T."/>
            <person name="McGinnis W."/>
            <person name="Shapiro H."/>
            <person name="Tjian R."/>
            <person name="Grigoriev I.V."/>
            <person name="Rokhsar D."/>
        </authorList>
    </citation>
    <scope>NUCLEOTIDE SEQUENCE [LARGE SCALE GENOMIC DNA]</scope>
    <source>
        <strain evidence="8">MX1 / ATCC 50154</strain>
    </source>
</reference>
<accession>A9V6P1</accession>
<sequence>MNGDAAVSALGRHGSHLSMSSLPLRKMSGISGNSGPGSLASQPSTVEGPTMSVPCSQGLQVCFGFARFVSGPCKSTGRAIRPFALTQAPSCPSLGRINQMLYSNMLEHQSTALLTEYSKQQASGLPMELRMEFTLINMMKRIEDTHRHEVTILEDLQPCSLLIVLVLLLHSYGWLNPNDIDTQQFAKRKWHDSLYQKDHENMCVFMLSVCRMRSISFLFVFLTLTPTHYDSLLEDLYRETLKAHATDAEMIAIAAEELSTLINTNMEKRIEEKRQLFKTGFRVLTALQEELYCMDEAVLTARKTYEASIKEYQTLCKKKAKKKVADKEASKLRSLESKAKLARYEYLLELAAANEAYRVFRDEQFPEVADTLATKTLEWLQTFIKSCCNILAQPAEQALDLKIEQQHRADLLSAEFERRTFLHRCRREFPGRQLFEVNLVPGDEERVIRVDTQATKLTLGQLRNLLQHTVDNKRAELATKEEQIESLLSLYYHYTKAGAVLDKGENQARTMRQKMEKIYSEIEVIGRQQAQIKAKIDYITETGVDGFQDDSASDSQSVATTAVIDITEAQEREAERRRRQVAGDSSDSLLAARRQAQQAADNFARTVGEGGDNLSQWGGASEAESTPKPRKSLGLFRRRRQTQEVQLGRGMPDGILLDDSVQEDDELPPPPPMTFPKSVSQSNLNMAPEPGHMAAMMQAATHPVPAAPSPLAMAGSAAAPPPPPPAPAPSLQEMQSHHRVSQTVTSSAAAEVHSLSPGGIDDHVDPMATFAIPPPPNGFASAPVTPSPSGPSPEVAMEAEVEPSSEEEEEEEPAPNSLAAQLRKRSKALNHSPKPVISTIVPTGSVVSSGDASTPVSAAPAPAPAAPTPAAPIPTGNSLMDQLRARQQAMKPVAAAPPPAPMPTLASQPTPTLAPAPAATTKAAPAPPTTASAAVPAVAPKSPKPAPPPPTAAKPSLRPAVPPPPPAARAPAPALAPPQPMPEALLLPMCRALYPYSPMQPDDLALTEREMLYFLVERDDGWANGMNLHGQVGFFPSSYVEHMDTRDISSWTPARVCTISLAVGDQLGLSLGAGRPVQIDMVIPGSPAARAQLRAGDMILEINKRPCAMKSVVDITGLLTDPGQDVGGVRSVTLTVINRNDVISDAQRLNALRYAFSPLDEPGGMVAQTPSHGLCLFAENDSRSG</sequence>
<dbReference type="KEGG" id="mbr:MONBRDRAFT_10544"/>
<feature type="region of interest" description="Disordered" evidence="4">
    <location>
        <begin position="570"/>
        <end position="682"/>
    </location>
</feature>
<feature type="compositionally biased region" description="Pro residues" evidence="4">
    <location>
        <begin position="861"/>
        <end position="872"/>
    </location>
</feature>
<dbReference type="RefSeq" id="XP_001748385.1">
    <property type="nucleotide sequence ID" value="XM_001748333.1"/>
</dbReference>
<dbReference type="InterPro" id="IPR001452">
    <property type="entry name" value="SH3_domain"/>
</dbReference>
<evidence type="ECO:0000256" key="4">
    <source>
        <dbReference type="SAM" id="MobiDB-lite"/>
    </source>
</evidence>
<dbReference type="EMBL" id="CH991563">
    <property type="protein sequence ID" value="EDQ86840.1"/>
    <property type="molecule type" value="Genomic_DNA"/>
</dbReference>
<evidence type="ECO:0000256" key="2">
    <source>
        <dbReference type="PROSITE-ProRule" id="PRU00192"/>
    </source>
</evidence>
<dbReference type="InterPro" id="IPR036034">
    <property type="entry name" value="PDZ_sf"/>
</dbReference>
<protein>
    <recommendedName>
        <fullName evidence="9">PDZ domain-containing protein</fullName>
    </recommendedName>
</protein>
<dbReference type="InterPro" id="IPR041489">
    <property type="entry name" value="PDZ_6"/>
</dbReference>
<feature type="domain" description="PDZ" evidence="6">
    <location>
        <begin position="1064"/>
        <end position="1112"/>
    </location>
</feature>
<dbReference type="InterPro" id="IPR027267">
    <property type="entry name" value="AH/BAR_dom_sf"/>
</dbReference>
<dbReference type="Gene3D" id="2.30.42.10">
    <property type="match status" value="1"/>
</dbReference>
<name>A9V6P1_MONBE</name>
<dbReference type="AlphaFoldDB" id="A9V6P1"/>
<feature type="compositionally biased region" description="Acidic residues" evidence="4">
    <location>
        <begin position="797"/>
        <end position="813"/>
    </location>
</feature>
<feature type="region of interest" description="Disordered" evidence="4">
    <location>
        <begin position="25"/>
        <end position="50"/>
    </location>
</feature>
<organism evidence="7 8">
    <name type="scientific">Monosiga brevicollis</name>
    <name type="common">Choanoflagellate</name>
    <dbReference type="NCBI Taxonomy" id="81824"/>
    <lineage>
        <taxon>Eukaryota</taxon>
        <taxon>Choanoflagellata</taxon>
        <taxon>Craspedida</taxon>
        <taxon>Salpingoecidae</taxon>
        <taxon>Monosiga</taxon>
    </lineage>
</organism>
<dbReference type="SUPFAM" id="SSF103657">
    <property type="entry name" value="BAR/IMD domain-like"/>
    <property type="match status" value="1"/>
</dbReference>
<dbReference type="InterPro" id="IPR036028">
    <property type="entry name" value="SH3-like_dom_sf"/>
</dbReference>
<dbReference type="GO" id="GO:0030833">
    <property type="term" value="P:regulation of actin filament polymerization"/>
    <property type="evidence" value="ECO:0000318"/>
    <property type="project" value="GO_Central"/>
</dbReference>
<dbReference type="SUPFAM" id="SSF50156">
    <property type="entry name" value="PDZ domain-like"/>
    <property type="match status" value="1"/>
</dbReference>
<feature type="compositionally biased region" description="Low complexity" evidence="4">
    <location>
        <begin position="591"/>
        <end position="600"/>
    </location>
</feature>
<feature type="compositionally biased region" description="Pro residues" evidence="4">
    <location>
        <begin position="942"/>
        <end position="952"/>
    </location>
</feature>
<dbReference type="GeneID" id="5893652"/>
<evidence type="ECO:0000259" key="6">
    <source>
        <dbReference type="PROSITE" id="PS50106"/>
    </source>
</evidence>
<dbReference type="SMART" id="SM00228">
    <property type="entry name" value="PDZ"/>
    <property type="match status" value="1"/>
</dbReference>
<keyword evidence="3" id="KW-0175">Coiled coil</keyword>
<dbReference type="Pfam" id="PF17820">
    <property type="entry name" value="PDZ_6"/>
    <property type="match status" value="1"/>
</dbReference>
<gene>
    <name evidence="7" type="ORF">MONBRDRAFT_10544</name>
</gene>
<evidence type="ECO:0000256" key="1">
    <source>
        <dbReference type="ARBA" id="ARBA00022443"/>
    </source>
</evidence>
<feature type="compositionally biased region" description="Polar residues" evidence="4">
    <location>
        <begin position="39"/>
        <end position="50"/>
    </location>
</feature>
<evidence type="ECO:0000259" key="5">
    <source>
        <dbReference type="PROSITE" id="PS50002"/>
    </source>
</evidence>
<dbReference type="PANTHER" id="PTHR15735">
    <property type="entry name" value="FCH AND DOUBLE SH3 DOMAINS PROTEIN"/>
    <property type="match status" value="1"/>
</dbReference>
<dbReference type="SMART" id="SM00326">
    <property type="entry name" value="SH3"/>
    <property type="match status" value="1"/>
</dbReference>
<dbReference type="Gene3D" id="2.30.30.40">
    <property type="entry name" value="SH3 Domains"/>
    <property type="match status" value="1"/>
</dbReference>
<dbReference type="STRING" id="81824.A9V6P1"/>
<proteinExistence type="predicted"/>
<feature type="compositionally biased region" description="Basic residues" evidence="4">
    <location>
        <begin position="628"/>
        <end position="640"/>
    </location>
</feature>
<feature type="compositionally biased region" description="Pro residues" evidence="4">
    <location>
        <begin position="960"/>
        <end position="979"/>
    </location>
</feature>
<dbReference type="eggNOG" id="KOG0162">
    <property type="taxonomic scope" value="Eukaryota"/>
</dbReference>
<feature type="domain" description="SH3" evidence="5">
    <location>
        <begin position="985"/>
        <end position="1045"/>
    </location>
</feature>
<dbReference type="InterPro" id="IPR001478">
    <property type="entry name" value="PDZ"/>
</dbReference>
<feature type="compositionally biased region" description="Low complexity" evidence="4">
    <location>
        <begin position="709"/>
        <end position="718"/>
    </location>
</feature>
<keyword evidence="1 2" id="KW-0728">SH3 domain</keyword>
<evidence type="ECO:0000256" key="3">
    <source>
        <dbReference type="SAM" id="Coils"/>
    </source>
</evidence>
<feature type="compositionally biased region" description="Pro residues" evidence="4">
    <location>
        <begin position="719"/>
        <end position="728"/>
    </location>
</feature>
<dbReference type="Pfam" id="PF14604">
    <property type="entry name" value="SH3_9"/>
    <property type="match status" value="1"/>
</dbReference>
<dbReference type="OMA" id="TMETNTA"/>
<dbReference type="InParanoid" id="A9V6P1"/>
<dbReference type="Gene3D" id="1.20.1270.60">
    <property type="entry name" value="Arfaptin homology (AH) domain/BAR domain"/>
    <property type="match status" value="1"/>
</dbReference>
<feature type="region of interest" description="Disordered" evidence="4">
    <location>
        <begin position="706"/>
        <end position="979"/>
    </location>
</feature>
<feature type="compositionally biased region" description="Polar residues" evidence="4">
    <location>
        <begin position="840"/>
        <end position="851"/>
    </location>
</feature>
<dbReference type="PROSITE" id="PS50106">
    <property type="entry name" value="PDZ"/>
    <property type="match status" value="1"/>
</dbReference>
<feature type="compositionally biased region" description="Low complexity" evidence="4">
    <location>
        <begin position="903"/>
        <end position="941"/>
    </location>
</feature>
<evidence type="ECO:0008006" key="9">
    <source>
        <dbReference type="Google" id="ProtNLM"/>
    </source>
</evidence>
<keyword evidence="8" id="KW-1185">Reference proteome</keyword>
<dbReference type="Proteomes" id="UP000001357">
    <property type="component" value="Unassembled WGS sequence"/>
</dbReference>